<protein>
    <recommendedName>
        <fullName evidence="3">DUF3800 domain-containing protein</fullName>
    </recommendedName>
</protein>
<dbReference type="RefSeq" id="WP_131833807.1">
    <property type="nucleotide sequence ID" value="NZ_SMFY01000001.1"/>
</dbReference>
<dbReference type="Proteomes" id="UP000295030">
    <property type="component" value="Unassembled WGS sequence"/>
</dbReference>
<dbReference type="EMBL" id="SMFY01000001">
    <property type="protein sequence ID" value="TCK30481.1"/>
    <property type="molecule type" value="Genomic_DNA"/>
</dbReference>
<dbReference type="Pfam" id="PF12686">
    <property type="entry name" value="DUF3800"/>
    <property type="match status" value="1"/>
</dbReference>
<gene>
    <name evidence="1" type="ORF">EV667_0571</name>
</gene>
<evidence type="ECO:0008006" key="3">
    <source>
        <dbReference type="Google" id="ProtNLM"/>
    </source>
</evidence>
<dbReference type="OrthoDB" id="8353704at2"/>
<evidence type="ECO:0000313" key="2">
    <source>
        <dbReference type="Proteomes" id="UP000295030"/>
    </source>
</evidence>
<name>A0A4R1I8I2_ANCAQ</name>
<dbReference type="AlphaFoldDB" id="A0A4R1I8I2"/>
<keyword evidence="2" id="KW-1185">Reference proteome</keyword>
<sequence length="258" mass="29031">MYLPEPPGANRPSLLYFCDESHIRTFAWMGIGGLAVAPAPAAEIAKEMERLKHNRRVSPHSEIKWTKAKSKPDICRDYLDLMESLIVENHVHFHVRFSPFQEYDHKASGNRKETDTVSKAYYQLLVHRAGRFYGSQAKILVRPDAGDCTSNLPKLMTAVNAEVRLKYRVPHDAITHIQARNSEDDPMLQLLDVSLGALTSARNGGHLNGELSAIKTELAAYAAAKLPVAIDHNHAPRHRRFSLWNVTPKWKKGAVPTR</sequence>
<reference evidence="1 2" key="1">
    <citation type="submission" date="2019-03" db="EMBL/GenBank/DDBJ databases">
        <title>Genomic Encyclopedia of Type Strains, Phase IV (KMG-IV): sequencing the most valuable type-strain genomes for metagenomic binning, comparative biology and taxonomic classification.</title>
        <authorList>
            <person name="Goeker M."/>
        </authorList>
    </citation>
    <scope>NUCLEOTIDE SEQUENCE [LARGE SCALE GENOMIC DNA]</scope>
    <source>
        <strain evidence="1 2">DSM 101</strain>
    </source>
</reference>
<evidence type="ECO:0000313" key="1">
    <source>
        <dbReference type="EMBL" id="TCK30481.1"/>
    </source>
</evidence>
<organism evidence="1 2">
    <name type="scientific">Ancylobacter aquaticus</name>
    <dbReference type="NCBI Taxonomy" id="100"/>
    <lineage>
        <taxon>Bacteria</taxon>
        <taxon>Pseudomonadati</taxon>
        <taxon>Pseudomonadota</taxon>
        <taxon>Alphaproteobacteria</taxon>
        <taxon>Hyphomicrobiales</taxon>
        <taxon>Xanthobacteraceae</taxon>
        <taxon>Ancylobacter</taxon>
    </lineage>
</organism>
<accession>A0A4R1I8I2</accession>
<dbReference type="InterPro" id="IPR024524">
    <property type="entry name" value="DUF3800"/>
</dbReference>
<comment type="caution">
    <text evidence="1">The sequence shown here is derived from an EMBL/GenBank/DDBJ whole genome shotgun (WGS) entry which is preliminary data.</text>
</comment>
<proteinExistence type="predicted"/>